<proteinExistence type="predicted"/>
<accession>A0A9W8TJ14</accession>
<organism evidence="1 2">
    <name type="scientific">Xylaria arbuscula</name>
    <dbReference type="NCBI Taxonomy" id="114810"/>
    <lineage>
        <taxon>Eukaryota</taxon>
        <taxon>Fungi</taxon>
        <taxon>Dikarya</taxon>
        <taxon>Ascomycota</taxon>
        <taxon>Pezizomycotina</taxon>
        <taxon>Sordariomycetes</taxon>
        <taxon>Xylariomycetidae</taxon>
        <taxon>Xylariales</taxon>
        <taxon>Xylariaceae</taxon>
        <taxon>Xylaria</taxon>
    </lineage>
</organism>
<dbReference type="AlphaFoldDB" id="A0A9W8TJ14"/>
<reference evidence="1" key="1">
    <citation type="submission" date="2022-07" db="EMBL/GenBank/DDBJ databases">
        <title>Genome Sequence of Xylaria arbuscula.</title>
        <authorList>
            <person name="Buettner E."/>
        </authorList>
    </citation>
    <scope>NUCLEOTIDE SEQUENCE</scope>
    <source>
        <strain evidence="1">VT107</strain>
    </source>
</reference>
<keyword evidence="2" id="KW-1185">Reference proteome</keyword>
<evidence type="ECO:0000313" key="2">
    <source>
        <dbReference type="Proteomes" id="UP001148614"/>
    </source>
</evidence>
<evidence type="ECO:0000313" key="1">
    <source>
        <dbReference type="EMBL" id="KAJ3564122.1"/>
    </source>
</evidence>
<dbReference type="Proteomes" id="UP001148614">
    <property type="component" value="Unassembled WGS sequence"/>
</dbReference>
<sequence>MVSACWDISIKVWSSGMTLHYVFPDCAAKFSPGTMDALNAQMMGAFSPVDLVTSMCRVSLVVTPTMTLRDDRDAARMQCHAIHKAQVLLMK</sequence>
<dbReference type="EMBL" id="JANPWZ010001659">
    <property type="protein sequence ID" value="KAJ3564122.1"/>
    <property type="molecule type" value="Genomic_DNA"/>
</dbReference>
<dbReference type="VEuPathDB" id="FungiDB:F4678DRAFT_479741"/>
<name>A0A9W8TJ14_9PEZI</name>
<gene>
    <name evidence="1" type="ORF">NPX13_g7955</name>
</gene>
<comment type="caution">
    <text evidence="1">The sequence shown here is derived from an EMBL/GenBank/DDBJ whole genome shotgun (WGS) entry which is preliminary data.</text>
</comment>
<protein>
    <submittedName>
        <fullName evidence="1">Uncharacterized protein</fullName>
    </submittedName>
</protein>